<evidence type="ECO:0000256" key="10">
    <source>
        <dbReference type="ARBA" id="ARBA00023136"/>
    </source>
</evidence>
<evidence type="ECO:0000256" key="2">
    <source>
        <dbReference type="ARBA" id="ARBA00005417"/>
    </source>
</evidence>
<sequence length="610" mass="67920">MLPTASVDEVPPRLDDWSVLTRLLGLLSPYWGEVAASVLCALFATALQIINPLLLSIAIDKYFLHHEPAIDWLRIWLPQDAQRGLLLLSVLFFAGVVLSFLFQSLHAYLAQSSGQKAMADLRHRIFTHLHRLPVAFYDVTPVGRLVTRATTDVEALNDLYTNGIVSVLANSVMTLCFLAAALHLNSHLSIVLLAFLPLFTIMTLCFRRIITRSQQYGRILLARINSFIAENVGGIDVVHLFNRQKPHLERFDEMNSAYNTTSMQWVTANAWFMPVVEILGTISQAALLFMGAWLLQDGQLSIGVIVAFLQYATLFLRPIQEIGERYGVLQSSVVSAEKVFGLLDMPLSRLQDGGASPALAHAEIEFDHVWFAYKGDEWILQDVSFKVASGESLAIVGHTGAGKTTIVNLLLRFYEPQRGVIRVGGVDIRSIPASSLRNRFGVVLQDTYVREGSILDNLRFGALGDTEAQVHRAAEKTGLLMMADHFSEGLHTQVHERGDNLSSGQKQLIAMARAMARDPDLLILDEATANVDSETEERMQKAVEMFLRGRTSVIIAHRLATILHADNIIVMHKGRVAESGNHRALIHARGLYWRLCQLQYGEVATDLVRR</sequence>
<dbReference type="eggNOG" id="COG1132">
    <property type="taxonomic scope" value="Bacteria"/>
</dbReference>
<organism evidence="14 15">
    <name type="scientific">Rhodomicrobium vannielii (strain ATCC 17100 / DSM 162 / LMG 4299 / NCIMB 10020 / ATH 3.1.1)</name>
    <dbReference type="NCBI Taxonomy" id="648757"/>
    <lineage>
        <taxon>Bacteria</taxon>
        <taxon>Pseudomonadati</taxon>
        <taxon>Pseudomonadota</taxon>
        <taxon>Alphaproteobacteria</taxon>
        <taxon>Hyphomicrobiales</taxon>
        <taxon>Hyphomicrobiaceae</taxon>
        <taxon>Rhodomicrobium</taxon>
    </lineage>
</organism>
<gene>
    <name evidence="14" type="ordered locus">Rvan_3621</name>
</gene>
<dbReference type="InterPro" id="IPR027417">
    <property type="entry name" value="P-loop_NTPase"/>
</dbReference>
<feature type="domain" description="ABC transmembrane type-1" evidence="13">
    <location>
        <begin position="35"/>
        <end position="331"/>
    </location>
</feature>
<evidence type="ECO:0000256" key="4">
    <source>
        <dbReference type="ARBA" id="ARBA00022475"/>
    </source>
</evidence>
<evidence type="ECO:0000256" key="3">
    <source>
        <dbReference type="ARBA" id="ARBA00022448"/>
    </source>
</evidence>
<dbReference type="SUPFAM" id="SSF90123">
    <property type="entry name" value="ABC transporter transmembrane region"/>
    <property type="match status" value="1"/>
</dbReference>
<dbReference type="EMBL" id="CP002292">
    <property type="protein sequence ID" value="ADP72791.1"/>
    <property type="molecule type" value="Genomic_DNA"/>
</dbReference>
<feature type="transmembrane region" description="Helical" evidence="11">
    <location>
        <begin position="159"/>
        <end position="182"/>
    </location>
</feature>
<comment type="similarity">
    <text evidence="2">Belongs to the ABC transporter superfamily.</text>
</comment>
<dbReference type="AlphaFoldDB" id="E3I4W9"/>
<dbReference type="GO" id="GO:0016887">
    <property type="term" value="F:ATP hydrolysis activity"/>
    <property type="evidence" value="ECO:0007669"/>
    <property type="project" value="InterPro"/>
</dbReference>
<dbReference type="PANTHER" id="PTHR43394">
    <property type="entry name" value="ATP-DEPENDENT PERMEASE MDL1, MITOCHONDRIAL"/>
    <property type="match status" value="1"/>
</dbReference>
<keyword evidence="7" id="KW-0547">Nucleotide-binding</keyword>
<dbReference type="Pfam" id="PF00664">
    <property type="entry name" value="ABC_membrane"/>
    <property type="match status" value="1"/>
</dbReference>
<dbReference type="SMART" id="SM00382">
    <property type="entry name" value="AAA"/>
    <property type="match status" value="1"/>
</dbReference>
<evidence type="ECO:0000259" key="12">
    <source>
        <dbReference type="PROSITE" id="PS50893"/>
    </source>
</evidence>
<reference evidence="15" key="1">
    <citation type="journal article" date="2011" name="J. Bacteriol.">
        <title>Genome sequences of eight morphologically diverse alphaproteobacteria.</title>
        <authorList>
            <consortium name="US DOE Joint Genome Institute"/>
            <person name="Brown P.J."/>
            <person name="Kysela D.T."/>
            <person name="Buechlein A."/>
            <person name="Hemmerich C."/>
            <person name="Brun Y.V."/>
        </authorList>
    </citation>
    <scope>NUCLEOTIDE SEQUENCE [LARGE SCALE GENOMIC DNA]</scope>
    <source>
        <strain evidence="15">ATCC 17100 / ATH 3.1.1 / DSM 162 / LMG 4299</strain>
    </source>
</reference>
<keyword evidence="3" id="KW-0813">Transport</keyword>
<accession>E3I4W9</accession>
<evidence type="ECO:0000259" key="13">
    <source>
        <dbReference type="PROSITE" id="PS50929"/>
    </source>
</evidence>
<keyword evidence="4" id="KW-1003">Cell membrane</keyword>
<name>E3I4W9_RHOVT</name>
<dbReference type="PROSITE" id="PS00211">
    <property type="entry name" value="ABC_TRANSPORTER_1"/>
    <property type="match status" value="1"/>
</dbReference>
<keyword evidence="9 11" id="KW-1133">Transmembrane helix</keyword>
<evidence type="ECO:0000313" key="14">
    <source>
        <dbReference type="EMBL" id="ADP72791.1"/>
    </source>
</evidence>
<protein>
    <submittedName>
        <fullName evidence="14">ABC transporter related protein</fullName>
    </submittedName>
</protein>
<dbReference type="PROSITE" id="PS50929">
    <property type="entry name" value="ABC_TM1F"/>
    <property type="match status" value="1"/>
</dbReference>
<dbReference type="InterPro" id="IPR003593">
    <property type="entry name" value="AAA+_ATPase"/>
</dbReference>
<dbReference type="InterPro" id="IPR017871">
    <property type="entry name" value="ABC_transporter-like_CS"/>
</dbReference>
<dbReference type="PANTHER" id="PTHR43394:SF1">
    <property type="entry name" value="ATP-BINDING CASSETTE SUB-FAMILY B MEMBER 10, MITOCHONDRIAL"/>
    <property type="match status" value="1"/>
</dbReference>
<dbReference type="GO" id="GO:0005886">
    <property type="term" value="C:plasma membrane"/>
    <property type="evidence" value="ECO:0007669"/>
    <property type="project" value="UniProtKB-SubCell"/>
</dbReference>
<dbReference type="CDD" id="cd03254">
    <property type="entry name" value="ABCC_Glucan_exporter_like"/>
    <property type="match status" value="1"/>
</dbReference>
<dbReference type="Gene3D" id="3.40.50.300">
    <property type="entry name" value="P-loop containing nucleotide triphosphate hydrolases"/>
    <property type="match status" value="1"/>
</dbReference>
<evidence type="ECO:0000256" key="6">
    <source>
        <dbReference type="ARBA" id="ARBA00022692"/>
    </source>
</evidence>
<dbReference type="Proteomes" id="UP000001399">
    <property type="component" value="Chromosome"/>
</dbReference>
<keyword evidence="15" id="KW-1185">Reference proteome</keyword>
<dbReference type="HOGENOM" id="CLU_000604_84_3_5"/>
<dbReference type="GO" id="GO:0015421">
    <property type="term" value="F:ABC-type oligopeptide transporter activity"/>
    <property type="evidence" value="ECO:0007669"/>
    <property type="project" value="TreeGrafter"/>
</dbReference>
<proteinExistence type="inferred from homology"/>
<feature type="domain" description="ABC transporter" evidence="12">
    <location>
        <begin position="364"/>
        <end position="598"/>
    </location>
</feature>
<dbReference type="STRING" id="648757.Rvan_3621"/>
<keyword evidence="10 11" id="KW-0472">Membrane</keyword>
<dbReference type="FunFam" id="3.40.50.300:FF:000221">
    <property type="entry name" value="Multidrug ABC transporter ATP-binding protein"/>
    <property type="match status" value="1"/>
</dbReference>
<dbReference type="KEGG" id="rva:Rvan_3621"/>
<dbReference type="RefSeq" id="WP_013421146.1">
    <property type="nucleotide sequence ID" value="NC_014664.1"/>
</dbReference>
<comment type="subcellular location">
    <subcellularLocation>
        <location evidence="1">Cell membrane</location>
        <topology evidence="1">Multi-pass membrane protein</topology>
    </subcellularLocation>
</comment>
<dbReference type="Pfam" id="PF00005">
    <property type="entry name" value="ABC_tran"/>
    <property type="match status" value="1"/>
</dbReference>
<dbReference type="CDD" id="cd18544">
    <property type="entry name" value="ABC_6TM_TmrA_like"/>
    <property type="match status" value="1"/>
</dbReference>
<dbReference type="InterPro" id="IPR003439">
    <property type="entry name" value="ABC_transporter-like_ATP-bd"/>
</dbReference>
<evidence type="ECO:0000256" key="7">
    <source>
        <dbReference type="ARBA" id="ARBA00022741"/>
    </source>
</evidence>
<keyword evidence="8" id="KW-0067">ATP-binding</keyword>
<evidence type="ECO:0000256" key="1">
    <source>
        <dbReference type="ARBA" id="ARBA00004651"/>
    </source>
</evidence>
<evidence type="ECO:0000256" key="11">
    <source>
        <dbReference type="SAM" id="Phobius"/>
    </source>
</evidence>
<evidence type="ECO:0000313" key="15">
    <source>
        <dbReference type="Proteomes" id="UP000001399"/>
    </source>
</evidence>
<feature type="transmembrane region" description="Helical" evidence="11">
    <location>
        <begin position="34"/>
        <end position="64"/>
    </location>
</feature>
<evidence type="ECO:0000256" key="9">
    <source>
        <dbReference type="ARBA" id="ARBA00022989"/>
    </source>
</evidence>
<dbReference type="PROSITE" id="PS50893">
    <property type="entry name" value="ABC_TRANSPORTER_2"/>
    <property type="match status" value="1"/>
</dbReference>
<evidence type="ECO:0000256" key="5">
    <source>
        <dbReference type="ARBA" id="ARBA00022597"/>
    </source>
</evidence>
<keyword evidence="6 11" id="KW-0812">Transmembrane</keyword>
<keyword evidence="5" id="KW-0762">Sugar transport</keyword>
<dbReference type="InterPro" id="IPR039421">
    <property type="entry name" value="Type_1_exporter"/>
</dbReference>
<dbReference type="InterPro" id="IPR011527">
    <property type="entry name" value="ABC1_TM_dom"/>
</dbReference>
<dbReference type="InterPro" id="IPR036640">
    <property type="entry name" value="ABC1_TM_sf"/>
</dbReference>
<feature type="transmembrane region" description="Helical" evidence="11">
    <location>
        <begin position="85"/>
        <end position="109"/>
    </location>
</feature>
<dbReference type="Gene3D" id="1.20.1560.10">
    <property type="entry name" value="ABC transporter type 1, transmembrane domain"/>
    <property type="match status" value="1"/>
</dbReference>
<dbReference type="GO" id="GO:0005524">
    <property type="term" value="F:ATP binding"/>
    <property type="evidence" value="ECO:0007669"/>
    <property type="project" value="UniProtKB-KW"/>
</dbReference>
<evidence type="ECO:0000256" key="8">
    <source>
        <dbReference type="ARBA" id="ARBA00022840"/>
    </source>
</evidence>
<feature type="transmembrane region" description="Helical" evidence="11">
    <location>
        <begin position="188"/>
        <end position="210"/>
    </location>
</feature>
<dbReference type="SUPFAM" id="SSF52540">
    <property type="entry name" value="P-loop containing nucleoside triphosphate hydrolases"/>
    <property type="match status" value="1"/>
</dbReference>